<feature type="region of interest" description="Disordered" evidence="1">
    <location>
        <begin position="31"/>
        <end position="66"/>
    </location>
</feature>
<dbReference type="GeneTree" id="ENSGT00940000178693"/>
<sequence>MLPSLKRVLRPALILRSGNMLARVRGSNLAPLRQPVPMLPSQQSCDLGTHPHKDPMEPLNSPQGAKDFIYSLHPTERTTLLRELHRFESIAIAQVSQRLRRHYRPGFDPRLRHSRL</sequence>
<keyword evidence="3" id="KW-1185">Reference proteome</keyword>
<proteinExistence type="predicted"/>
<reference evidence="2" key="3">
    <citation type="submission" date="2025-09" db="UniProtKB">
        <authorList>
            <consortium name="Ensembl"/>
        </authorList>
    </citation>
    <scope>IDENTIFICATION</scope>
</reference>
<evidence type="ECO:0000313" key="2">
    <source>
        <dbReference type="Ensembl" id="ENSOTSP00005142894.1"/>
    </source>
</evidence>
<evidence type="ECO:0000313" key="3">
    <source>
        <dbReference type="Proteomes" id="UP000694402"/>
    </source>
</evidence>
<accession>A0AAZ3RSL0</accession>
<dbReference type="Proteomes" id="UP000694402">
    <property type="component" value="Unassembled WGS sequence"/>
</dbReference>
<dbReference type="AlphaFoldDB" id="A0AAZ3RSL0"/>
<organism evidence="2 3">
    <name type="scientific">Oncorhynchus tshawytscha</name>
    <name type="common">Chinook salmon</name>
    <name type="synonym">Salmo tshawytscha</name>
    <dbReference type="NCBI Taxonomy" id="74940"/>
    <lineage>
        <taxon>Eukaryota</taxon>
        <taxon>Metazoa</taxon>
        <taxon>Chordata</taxon>
        <taxon>Craniata</taxon>
        <taxon>Vertebrata</taxon>
        <taxon>Euteleostomi</taxon>
        <taxon>Actinopterygii</taxon>
        <taxon>Neopterygii</taxon>
        <taxon>Teleostei</taxon>
        <taxon>Protacanthopterygii</taxon>
        <taxon>Salmoniformes</taxon>
        <taxon>Salmonidae</taxon>
        <taxon>Salmoninae</taxon>
        <taxon>Oncorhynchus</taxon>
    </lineage>
</organism>
<dbReference type="Ensembl" id="ENSOTST00005181033.1">
    <property type="protein sequence ID" value="ENSOTSP00005142894.1"/>
    <property type="gene ID" value="ENSOTSG00005061612.1"/>
</dbReference>
<reference evidence="3" key="1">
    <citation type="journal article" date="2018" name="PLoS ONE">
        <title>Chinook salmon (Oncorhynchus tshawytscha) genome and transcriptome.</title>
        <authorList>
            <person name="Christensen K.A."/>
            <person name="Leong J.S."/>
            <person name="Sakhrani D."/>
            <person name="Biagi C.A."/>
            <person name="Minkley D.R."/>
            <person name="Withler R.E."/>
            <person name="Rondeau E.B."/>
            <person name="Koop B.F."/>
            <person name="Devlin R.H."/>
        </authorList>
    </citation>
    <scope>NUCLEOTIDE SEQUENCE [LARGE SCALE GENOMIC DNA]</scope>
</reference>
<protein>
    <submittedName>
        <fullName evidence="2">Uncharacterized protein</fullName>
    </submittedName>
</protein>
<reference evidence="2" key="2">
    <citation type="submission" date="2025-08" db="UniProtKB">
        <authorList>
            <consortium name="Ensembl"/>
        </authorList>
    </citation>
    <scope>IDENTIFICATION</scope>
</reference>
<name>A0AAZ3RSL0_ONCTS</name>
<evidence type="ECO:0000256" key="1">
    <source>
        <dbReference type="SAM" id="MobiDB-lite"/>
    </source>
</evidence>